<protein>
    <submittedName>
        <fullName evidence="2">Uncharacterized protein</fullName>
    </submittedName>
</protein>
<evidence type="ECO:0000256" key="1">
    <source>
        <dbReference type="SAM" id="MobiDB-lite"/>
    </source>
</evidence>
<feature type="compositionally biased region" description="Basic and acidic residues" evidence="1">
    <location>
        <begin position="463"/>
        <end position="487"/>
    </location>
</feature>
<feature type="compositionally biased region" description="Low complexity" evidence="1">
    <location>
        <begin position="354"/>
        <end position="365"/>
    </location>
</feature>
<proteinExistence type="predicted"/>
<feature type="region of interest" description="Disordered" evidence="1">
    <location>
        <begin position="761"/>
        <end position="829"/>
    </location>
</feature>
<feature type="compositionally biased region" description="Acidic residues" evidence="1">
    <location>
        <begin position="143"/>
        <end position="157"/>
    </location>
</feature>
<feature type="compositionally biased region" description="Polar residues" evidence="1">
    <location>
        <begin position="1235"/>
        <end position="1244"/>
    </location>
</feature>
<feature type="compositionally biased region" description="Pro residues" evidence="1">
    <location>
        <begin position="267"/>
        <end position="283"/>
    </location>
</feature>
<feature type="region of interest" description="Disordered" evidence="1">
    <location>
        <begin position="691"/>
        <end position="726"/>
    </location>
</feature>
<sequence length="1306" mass="141308">MTSSDILATPSESWDDDFVFQRAKDRPNTRNSDPLFVSQDWPTDTLHTRPSASSLSQLDSQPPIARLKEWAEPGPSTPPKHSIIQTENWDDDFEDKTDSPARQPASRHHKRPKLPEIPEPENWDDDIDAGKFVSPKKDPAWDSSDEEDGPDFADQEEDKTVTAHPRKVALSKSSPPPPLPQLPLSPVPPGEAFPRSPTMSVFSVPSGRDSATYSSVAHLPLRGGASLTMLPPSPPAQKGRRRLRKKSRPPDNNVFELLDREQDSTPLPSPPQPTTPNPPPSDLPPSESSNNNPRSSILSRIGSVKRWGARKRLTSPGPSDAVTADEEPGRDATPRAAASQSQTPSRTPSWFFRSSETPESTPGSPLGSATLELKHERSFRRLKAFAPVDSPTKTKQSRILGAMLGERSHDPGSASTLEGSPPASPRRPRRPKSMQVPTRVPPHFPRQASYGARSISRSTSHTSTEDLGRESEGKGKERKKEKEDGHRGFMSGVRRISLVPGKMHKRTKSSSSTTIEDTNEPLSPAVPQIFIAAQLLPPIELQPPSPPREQLADEPRRSMASERSITSTSESLAAGLESLLLQPAVDAKSLTSPSSITPKPSPTKGPGSPQSASLGRATQPPPTSTATGIVPRRNSLGDLKIPARISQAQVGLKRDLGMVREFAAEVERLKELQCVYQSLTVEAQAVLLEPPRNPSASRTTSPIFFPLPRPRSRARSNTSPSPFIENTDSRKQFAASFFHLDHKYKVSWECAELLIELGGGPPAPPSLPNSSTLPSAQQLTHPAESISGPRSRERAITLAGDESAPPLPVSIAGPSTTSPPSEWRGSTGRNDLSQRQLWLLRDMLNKSDASPTMLASLQTLEEIPVNRSFFWGEATSSTITLPSEESGRNASPTKKRRYSRLGMSGLRDMLRSLTRGHQPPPVPPLPFRPASSASTSASSSYDDQSTHGQDQQYHVANSTTGPDATPSVRTSSSFGTAPALTLKSPRRPSIASIFRFAQKGKPSPPAAEQPREHSRPPHPHARILHSYSSGSDLASRSGTLDGEDDEDEDEDWDHIDAAEDLDAAVRVLGLPTREFNGTATVRGRRTKLRKHHQHPHRHEVEGEHTLKASPMTRVTALASTSQSSLSLWADSPSTASRSQVSLSATASPPTTSSPRTPPLPLPLSQATAYLRPTRLSNVEETAEAQLDGEQGQSSNLGLYAQLHGSTTASTRTVDGKSKSPHRTTMALPAAASSARRGSTLTGSVRSVLPPTPTVLPRDGSSGIDRRSVALSLTPETIRPLLENARKVHALCTECVGELRALLASRP</sequence>
<comment type="caution">
    <text evidence="2">The sequence shown here is derived from an EMBL/GenBank/DDBJ whole genome shotgun (WGS) entry which is preliminary data.</text>
</comment>
<feature type="region of interest" description="Disordered" evidence="1">
    <location>
        <begin position="880"/>
        <end position="1050"/>
    </location>
</feature>
<feature type="compositionally biased region" description="Pro residues" evidence="1">
    <location>
        <begin position="918"/>
        <end position="927"/>
    </location>
</feature>
<feature type="compositionally biased region" description="Polar residues" evidence="1">
    <location>
        <begin position="880"/>
        <end position="892"/>
    </location>
</feature>
<feature type="compositionally biased region" description="Polar residues" evidence="1">
    <location>
        <begin position="338"/>
        <end position="348"/>
    </location>
</feature>
<feature type="region of interest" description="Disordered" evidence="1">
    <location>
        <begin position="1206"/>
        <end position="1262"/>
    </location>
</feature>
<feature type="compositionally biased region" description="Basic residues" evidence="1">
    <location>
        <begin position="1082"/>
        <end position="1097"/>
    </location>
</feature>
<dbReference type="Proteomes" id="UP001201163">
    <property type="component" value="Unassembled WGS sequence"/>
</dbReference>
<keyword evidence="3" id="KW-1185">Reference proteome</keyword>
<dbReference type="EMBL" id="JAKELL010000105">
    <property type="protein sequence ID" value="KAH8982077.1"/>
    <property type="molecule type" value="Genomic_DNA"/>
</dbReference>
<feature type="compositionally biased region" description="Acidic residues" evidence="1">
    <location>
        <begin position="118"/>
        <end position="127"/>
    </location>
</feature>
<feature type="region of interest" description="Disordered" evidence="1">
    <location>
        <begin position="1077"/>
        <end position="1109"/>
    </location>
</feature>
<feature type="compositionally biased region" description="Pro residues" evidence="1">
    <location>
        <begin position="174"/>
        <end position="191"/>
    </location>
</feature>
<feature type="region of interest" description="Disordered" evidence="1">
    <location>
        <begin position="537"/>
        <end position="569"/>
    </location>
</feature>
<feature type="compositionally biased region" description="Low complexity" evidence="1">
    <location>
        <begin position="928"/>
        <end position="940"/>
    </location>
</feature>
<feature type="region of interest" description="Disordered" evidence="1">
    <location>
        <begin position="1139"/>
        <end position="1163"/>
    </location>
</feature>
<gene>
    <name evidence="2" type="ORF">EDB92DRAFT_1895316</name>
</gene>
<feature type="compositionally biased region" description="Low complexity" evidence="1">
    <location>
        <begin position="590"/>
        <end position="609"/>
    </location>
</feature>
<feature type="compositionally biased region" description="Basic and acidic residues" evidence="1">
    <location>
        <begin position="550"/>
        <end position="560"/>
    </location>
</feature>
<feature type="compositionally biased region" description="Basic residues" evidence="1">
    <location>
        <begin position="238"/>
        <end position="247"/>
    </location>
</feature>
<feature type="region of interest" description="Disordered" evidence="1">
    <location>
        <begin position="25"/>
        <end position="522"/>
    </location>
</feature>
<evidence type="ECO:0000313" key="3">
    <source>
        <dbReference type="Proteomes" id="UP001201163"/>
    </source>
</evidence>
<evidence type="ECO:0000313" key="2">
    <source>
        <dbReference type="EMBL" id="KAH8982077.1"/>
    </source>
</evidence>
<feature type="compositionally biased region" description="Low complexity" evidence="1">
    <location>
        <begin position="453"/>
        <end position="462"/>
    </location>
</feature>
<feature type="compositionally biased region" description="Acidic residues" evidence="1">
    <location>
        <begin position="1041"/>
        <end position="1050"/>
    </location>
</feature>
<feature type="compositionally biased region" description="Polar residues" evidence="1">
    <location>
        <begin position="941"/>
        <end position="975"/>
    </location>
</feature>
<reference evidence="2" key="1">
    <citation type="submission" date="2022-01" db="EMBL/GenBank/DDBJ databases">
        <title>Comparative genomics reveals a dynamic genome evolution in the ectomycorrhizal milk-cap (Lactarius) mushrooms.</title>
        <authorList>
            <consortium name="DOE Joint Genome Institute"/>
            <person name="Lebreton A."/>
            <person name="Tang N."/>
            <person name="Kuo A."/>
            <person name="LaButti K."/>
            <person name="Drula E."/>
            <person name="Barry K."/>
            <person name="Clum A."/>
            <person name="Lipzen A."/>
            <person name="Mousain D."/>
            <person name="Ng V."/>
            <person name="Wang R."/>
            <person name="Wang X."/>
            <person name="Dai Y."/>
            <person name="Henrissat B."/>
            <person name="Grigoriev I.V."/>
            <person name="Guerin-Laguette A."/>
            <person name="Yu F."/>
            <person name="Martin F.M."/>
        </authorList>
    </citation>
    <scope>NUCLEOTIDE SEQUENCE</scope>
    <source>
        <strain evidence="2">QP</strain>
    </source>
</reference>
<feature type="compositionally biased region" description="Polar residues" evidence="1">
    <location>
        <begin position="715"/>
        <end position="726"/>
    </location>
</feature>
<organism evidence="2 3">
    <name type="scientific">Lactarius akahatsu</name>
    <dbReference type="NCBI Taxonomy" id="416441"/>
    <lineage>
        <taxon>Eukaryota</taxon>
        <taxon>Fungi</taxon>
        <taxon>Dikarya</taxon>
        <taxon>Basidiomycota</taxon>
        <taxon>Agaricomycotina</taxon>
        <taxon>Agaricomycetes</taxon>
        <taxon>Russulales</taxon>
        <taxon>Russulaceae</taxon>
        <taxon>Lactarius</taxon>
    </lineage>
</organism>
<feature type="compositionally biased region" description="Polar residues" evidence="1">
    <location>
        <begin position="197"/>
        <end position="215"/>
    </location>
</feature>
<feature type="region of interest" description="Disordered" evidence="1">
    <location>
        <begin position="590"/>
        <end position="635"/>
    </location>
</feature>
<feature type="compositionally biased region" description="Polar residues" evidence="1">
    <location>
        <begin position="48"/>
        <end position="60"/>
    </location>
</feature>
<name>A0AAD4L8Y2_9AGAM</name>
<accession>A0AAD4L8Y2</accession>
<feature type="compositionally biased region" description="Polar residues" evidence="1">
    <location>
        <begin position="1026"/>
        <end position="1038"/>
    </location>
</feature>
<feature type="compositionally biased region" description="Low complexity" evidence="1">
    <location>
        <begin position="1141"/>
        <end position="1154"/>
    </location>
</feature>
<feature type="compositionally biased region" description="Low complexity" evidence="1">
    <location>
        <begin position="284"/>
        <end position="296"/>
    </location>
</feature>